<evidence type="ECO:0000313" key="2">
    <source>
        <dbReference type="EMBL" id="SMG48111.1"/>
    </source>
</evidence>
<keyword evidence="2" id="KW-0223">Dioxygenase</keyword>
<proteinExistence type="predicted"/>
<dbReference type="RefSeq" id="WP_085518554.1">
    <property type="nucleotide sequence ID" value="NZ_FXAW01000008.1"/>
</dbReference>
<dbReference type="PROSITE" id="PS51819">
    <property type="entry name" value="VOC"/>
    <property type="match status" value="1"/>
</dbReference>
<dbReference type="Pfam" id="PF00903">
    <property type="entry name" value="Glyoxalase"/>
    <property type="match status" value="1"/>
</dbReference>
<keyword evidence="3" id="KW-1185">Reference proteome</keyword>
<dbReference type="EMBL" id="FXAW01000008">
    <property type="protein sequence ID" value="SMG48111.1"/>
    <property type="molecule type" value="Genomic_DNA"/>
</dbReference>
<sequence>MSENHSNPFENSELTTILVVSNMAKSKAFYVDVLGADIFREYGGDSLVLKFLGDWILLVTPGGPTADKPNTHFVSPINRDSVSHSFTIRVQDCNKSYEILKGRGAEFITPPVVNGAETRCFFRDPDGHLFEISEYRAT</sequence>
<organism evidence="2 3">
    <name type="scientific">Marivirga sericea</name>
    <dbReference type="NCBI Taxonomy" id="1028"/>
    <lineage>
        <taxon>Bacteria</taxon>
        <taxon>Pseudomonadati</taxon>
        <taxon>Bacteroidota</taxon>
        <taxon>Cytophagia</taxon>
        <taxon>Cytophagales</taxon>
        <taxon>Marivirgaceae</taxon>
        <taxon>Marivirga</taxon>
    </lineage>
</organism>
<reference evidence="3" key="1">
    <citation type="submission" date="2017-04" db="EMBL/GenBank/DDBJ databases">
        <authorList>
            <person name="Varghese N."/>
            <person name="Submissions S."/>
        </authorList>
    </citation>
    <scope>NUCLEOTIDE SEQUENCE [LARGE SCALE GENOMIC DNA]</scope>
    <source>
        <strain evidence="3">DSM 4125</strain>
    </source>
</reference>
<dbReference type="SUPFAM" id="SSF54593">
    <property type="entry name" value="Glyoxalase/Bleomycin resistance protein/Dihydroxybiphenyl dioxygenase"/>
    <property type="match status" value="1"/>
</dbReference>
<gene>
    <name evidence="2" type="ORF">SAMN05661096_03418</name>
</gene>
<evidence type="ECO:0000259" key="1">
    <source>
        <dbReference type="PROSITE" id="PS51819"/>
    </source>
</evidence>
<protein>
    <submittedName>
        <fullName evidence="2">Catechol 2,3-dioxygenase</fullName>
    </submittedName>
</protein>
<name>A0A1X7L2L7_9BACT</name>
<accession>A0A1X7L2L7</accession>
<evidence type="ECO:0000313" key="3">
    <source>
        <dbReference type="Proteomes" id="UP000193804"/>
    </source>
</evidence>
<dbReference type="OrthoDB" id="9792626at2"/>
<dbReference type="STRING" id="1028.SAMN05661096_03418"/>
<keyword evidence="2" id="KW-0560">Oxidoreductase</keyword>
<dbReference type="GO" id="GO:0051213">
    <property type="term" value="F:dioxygenase activity"/>
    <property type="evidence" value="ECO:0007669"/>
    <property type="project" value="UniProtKB-KW"/>
</dbReference>
<dbReference type="AlphaFoldDB" id="A0A1X7L2L7"/>
<dbReference type="Proteomes" id="UP000193804">
    <property type="component" value="Unassembled WGS sequence"/>
</dbReference>
<feature type="domain" description="VOC" evidence="1">
    <location>
        <begin position="12"/>
        <end position="135"/>
    </location>
</feature>
<dbReference type="Gene3D" id="3.10.180.10">
    <property type="entry name" value="2,3-Dihydroxybiphenyl 1,2-Dioxygenase, domain 1"/>
    <property type="match status" value="1"/>
</dbReference>
<dbReference type="InterPro" id="IPR029068">
    <property type="entry name" value="Glyas_Bleomycin-R_OHBP_Dase"/>
</dbReference>
<dbReference type="InterPro" id="IPR004360">
    <property type="entry name" value="Glyas_Fos-R_dOase_dom"/>
</dbReference>
<dbReference type="InterPro" id="IPR037523">
    <property type="entry name" value="VOC_core"/>
</dbReference>